<proteinExistence type="predicted"/>
<name>A0A0P8DVM5_9EURY</name>
<sequence length="102" mass="11941">MVNNKIIVDGKKIGENTILWYALVTFKNNPKINRLTGYEWKKLVRAMKPTLINPRTGKPQTDQSIRVVFIELSRTRDEGGKSHINQLCFARHDRETDTFIRR</sequence>
<dbReference type="EMBL" id="LKCM01000333">
    <property type="protein sequence ID" value="KPQ41590.1"/>
    <property type="molecule type" value="Genomic_DNA"/>
</dbReference>
<dbReference type="AlphaFoldDB" id="A0A0P8DVM5"/>
<reference evidence="1 2" key="1">
    <citation type="submission" date="2015-09" db="EMBL/GenBank/DDBJ databases">
        <title>A metagenomics-based metabolic model of nitrate-dependent anaerobic oxidation of methane by Methanoperedens-like archaea.</title>
        <authorList>
            <person name="Arshad A."/>
            <person name="Speth D.R."/>
            <person name="De Graaf R.M."/>
            <person name="Op Den Camp H.J."/>
            <person name="Jetten M.S."/>
            <person name="Welte C.U."/>
        </authorList>
    </citation>
    <scope>NUCLEOTIDE SEQUENCE [LARGE SCALE GENOMIC DNA]</scope>
</reference>
<dbReference type="Proteomes" id="UP000050360">
    <property type="component" value="Unassembled WGS sequence"/>
</dbReference>
<evidence type="ECO:0000313" key="1">
    <source>
        <dbReference type="EMBL" id="KPQ41590.1"/>
    </source>
</evidence>
<evidence type="ECO:0000313" key="2">
    <source>
        <dbReference type="Proteomes" id="UP000050360"/>
    </source>
</evidence>
<gene>
    <name evidence="1" type="ORF">MPEBLZ_03837</name>
</gene>
<organism evidence="1 2">
    <name type="scientific">Candidatus Methanoperedens nitratireducens</name>
    <dbReference type="NCBI Taxonomy" id="1392998"/>
    <lineage>
        <taxon>Archaea</taxon>
        <taxon>Methanobacteriati</taxon>
        <taxon>Methanobacteriota</taxon>
        <taxon>Stenosarchaea group</taxon>
        <taxon>Methanomicrobia</taxon>
        <taxon>Methanosarcinales</taxon>
        <taxon>ANME-2 cluster</taxon>
        <taxon>Candidatus Methanoperedentaceae</taxon>
        <taxon>Candidatus Methanoperedens</taxon>
    </lineage>
</organism>
<accession>A0A0P8DVM5</accession>
<protein>
    <submittedName>
        <fullName evidence="1">Uncharacterized protein</fullName>
    </submittedName>
</protein>
<comment type="caution">
    <text evidence="1">The sequence shown here is derived from an EMBL/GenBank/DDBJ whole genome shotgun (WGS) entry which is preliminary data.</text>
</comment>